<dbReference type="OrthoDB" id="541604at2759"/>
<proteinExistence type="predicted"/>
<evidence type="ECO:0000313" key="3">
    <source>
        <dbReference type="Proteomes" id="UP000054498"/>
    </source>
</evidence>
<gene>
    <name evidence="2" type="ORF">MNEG_0398</name>
</gene>
<name>A0A0D2NTU2_9CHLO</name>
<dbReference type="PANTHER" id="PTHR36784">
    <property type="entry name" value="HISTONE-LYSINE N-METHYLTRANSFERASE"/>
    <property type="match status" value="1"/>
</dbReference>
<dbReference type="PANTHER" id="PTHR36784:SF1">
    <property type="entry name" value="HISTONE-LYSINE N-METHYLTRANSFERASE"/>
    <property type="match status" value="1"/>
</dbReference>
<dbReference type="KEGG" id="mng:MNEG_0398"/>
<keyword evidence="3" id="KW-1185">Reference proteome</keyword>
<dbReference type="EMBL" id="KK100250">
    <property type="protein sequence ID" value="KIZ07561.1"/>
    <property type="molecule type" value="Genomic_DNA"/>
</dbReference>
<sequence>MAQRQRGADIAHAEPLDAMLSHQEPLDENEQYRIIREFEDMQLSQTRTFRTIFGAGAALIAAFFLYAANEQAARPWEVRYTGELRTVVTSSGVVGAFLIQATALAAAAVGLLLRLPRPGERERGCLPVAGAARGALAAGALGAAAGAAYWCAALRRSIAKYGPEDGAHWDLLWLPLAPLAYVALCWFVMHSVASTGKEIEKLRKMTYNYKAV</sequence>
<evidence type="ECO:0000313" key="2">
    <source>
        <dbReference type="EMBL" id="KIZ07561.1"/>
    </source>
</evidence>
<feature type="transmembrane region" description="Helical" evidence="1">
    <location>
        <begin position="134"/>
        <end position="152"/>
    </location>
</feature>
<keyword evidence="1" id="KW-0812">Transmembrane</keyword>
<dbReference type="Proteomes" id="UP000054498">
    <property type="component" value="Unassembled WGS sequence"/>
</dbReference>
<dbReference type="RefSeq" id="XP_013906580.1">
    <property type="nucleotide sequence ID" value="XM_014051126.1"/>
</dbReference>
<dbReference type="GeneID" id="25726516"/>
<feature type="transmembrane region" description="Helical" evidence="1">
    <location>
        <begin position="88"/>
        <end position="113"/>
    </location>
</feature>
<feature type="transmembrane region" description="Helical" evidence="1">
    <location>
        <begin position="172"/>
        <end position="193"/>
    </location>
</feature>
<organism evidence="2 3">
    <name type="scientific">Monoraphidium neglectum</name>
    <dbReference type="NCBI Taxonomy" id="145388"/>
    <lineage>
        <taxon>Eukaryota</taxon>
        <taxon>Viridiplantae</taxon>
        <taxon>Chlorophyta</taxon>
        <taxon>core chlorophytes</taxon>
        <taxon>Chlorophyceae</taxon>
        <taxon>CS clade</taxon>
        <taxon>Sphaeropleales</taxon>
        <taxon>Selenastraceae</taxon>
        <taxon>Monoraphidium</taxon>
    </lineage>
</organism>
<protein>
    <submittedName>
        <fullName evidence="2">Uncharacterized protein</fullName>
    </submittedName>
</protein>
<keyword evidence="1" id="KW-0472">Membrane</keyword>
<feature type="transmembrane region" description="Helical" evidence="1">
    <location>
        <begin position="51"/>
        <end position="68"/>
    </location>
</feature>
<evidence type="ECO:0000256" key="1">
    <source>
        <dbReference type="SAM" id="Phobius"/>
    </source>
</evidence>
<dbReference type="STRING" id="145388.A0A0D2NTU2"/>
<reference evidence="2 3" key="1">
    <citation type="journal article" date="2013" name="BMC Genomics">
        <title>Reconstruction of the lipid metabolism for the microalga Monoraphidium neglectum from its genome sequence reveals characteristics suitable for biofuel production.</title>
        <authorList>
            <person name="Bogen C."/>
            <person name="Al-Dilaimi A."/>
            <person name="Albersmeier A."/>
            <person name="Wichmann J."/>
            <person name="Grundmann M."/>
            <person name="Rupp O."/>
            <person name="Lauersen K.J."/>
            <person name="Blifernez-Klassen O."/>
            <person name="Kalinowski J."/>
            <person name="Goesmann A."/>
            <person name="Mussgnug J.H."/>
            <person name="Kruse O."/>
        </authorList>
    </citation>
    <scope>NUCLEOTIDE SEQUENCE [LARGE SCALE GENOMIC DNA]</scope>
    <source>
        <strain evidence="2 3">SAG 48.87</strain>
    </source>
</reference>
<accession>A0A0D2NTU2</accession>
<dbReference type="AlphaFoldDB" id="A0A0D2NTU2"/>
<keyword evidence="1" id="KW-1133">Transmembrane helix</keyword>